<name>A0A9P6QSM3_9FUNG</name>
<evidence type="ECO:0000313" key="3">
    <source>
        <dbReference type="Proteomes" id="UP000823405"/>
    </source>
</evidence>
<feature type="compositionally biased region" description="Polar residues" evidence="1">
    <location>
        <begin position="117"/>
        <end position="127"/>
    </location>
</feature>
<dbReference type="AlphaFoldDB" id="A0A9P6QSM3"/>
<feature type="compositionally biased region" description="Acidic residues" evidence="1">
    <location>
        <begin position="75"/>
        <end position="116"/>
    </location>
</feature>
<evidence type="ECO:0000313" key="2">
    <source>
        <dbReference type="EMBL" id="KAG0287731.1"/>
    </source>
</evidence>
<feature type="compositionally biased region" description="Low complexity" evidence="1">
    <location>
        <begin position="180"/>
        <end position="195"/>
    </location>
</feature>
<feature type="non-terminal residue" evidence="2">
    <location>
        <position position="1"/>
    </location>
</feature>
<feature type="region of interest" description="Disordered" evidence="1">
    <location>
        <begin position="22"/>
        <end position="230"/>
    </location>
</feature>
<accession>A0A9P6QSM3</accession>
<gene>
    <name evidence="2" type="ORF">BGZ97_007022</name>
</gene>
<feature type="compositionally biased region" description="Acidic residues" evidence="1">
    <location>
        <begin position="28"/>
        <end position="54"/>
    </location>
</feature>
<organism evidence="2 3">
    <name type="scientific">Linnemannia gamsii</name>
    <dbReference type="NCBI Taxonomy" id="64522"/>
    <lineage>
        <taxon>Eukaryota</taxon>
        <taxon>Fungi</taxon>
        <taxon>Fungi incertae sedis</taxon>
        <taxon>Mucoromycota</taxon>
        <taxon>Mortierellomycotina</taxon>
        <taxon>Mortierellomycetes</taxon>
        <taxon>Mortierellales</taxon>
        <taxon>Mortierellaceae</taxon>
        <taxon>Linnemannia</taxon>
    </lineage>
</organism>
<reference evidence="2" key="1">
    <citation type="journal article" date="2020" name="Fungal Divers.">
        <title>Resolving the Mortierellaceae phylogeny through synthesis of multi-gene phylogenetics and phylogenomics.</title>
        <authorList>
            <person name="Vandepol N."/>
            <person name="Liber J."/>
            <person name="Desiro A."/>
            <person name="Na H."/>
            <person name="Kennedy M."/>
            <person name="Barry K."/>
            <person name="Grigoriev I.V."/>
            <person name="Miller A.N."/>
            <person name="O'Donnell K."/>
            <person name="Stajich J.E."/>
            <person name="Bonito G."/>
        </authorList>
    </citation>
    <scope>NUCLEOTIDE SEQUENCE</scope>
    <source>
        <strain evidence="2">NVP60</strain>
    </source>
</reference>
<proteinExistence type="predicted"/>
<evidence type="ECO:0000256" key="1">
    <source>
        <dbReference type="SAM" id="MobiDB-lite"/>
    </source>
</evidence>
<sequence>AANNKNRHSGESEALTEVLTVEFRSSDQSDDYDDMDEDDYFDEVDEELYEDDGDLYNNDQDNDDDHRLYSGSGDSTEEYDDGFEESSEDSFYDSEYDSEYSDSADEEEGYPVEDGEQGQSQRQSTVETVGGKNDAEVEGPAISSSTQAQLEDLPSECHLPSPAFSPRSGKAANQGGSGSFGSRLGLSAGSSAASRARARGTRPGLPDFQAGFNANNSKVNPSPLQQTSFSGGVSAAGAGAGTPIVASTLRTATLPAWFLALGGALYEPTPEVGGLDREKEALVPIHERNCRSAFKDETRFHIKCSQE</sequence>
<dbReference type="EMBL" id="JAAAIN010003105">
    <property type="protein sequence ID" value="KAG0287731.1"/>
    <property type="molecule type" value="Genomic_DNA"/>
</dbReference>
<protein>
    <submittedName>
        <fullName evidence="2">Uncharacterized protein</fullName>
    </submittedName>
</protein>
<comment type="caution">
    <text evidence="2">The sequence shown here is derived from an EMBL/GenBank/DDBJ whole genome shotgun (WGS) entry which is preliminary data.</text>
</comment>
<dbReference type="Proteomes" id="UP000823405">
    <property type="component" value="Unassembled WGS sequence"/>
</dbReference>
<keyword evidence="3" id="KW-1185">Reference proteome</keyword>
<feature type="compositionally biased region" description="Polar residues" evidence="1">
    <location>
        <begin position="212"/>
        <end position="229"/>
    </location>
</feature>